<dbReference type="Pfam" id="PF05941">
    <property type="entry name" value="Chordopox_A20R"/>
    <property type="match status" value="1"/>
</dbReference>
<dbReference type="Gene3D" id="6.10.140.1880">
    <property type="match status" value="1"/>
</dbReference>
<reference evidence="2" key="2">
    <citation type="submission" date="2024-02" db="EMBL/GenBank/DDBJ databases">
        <authorList>
            <person name="Hu B."/>
        </authorList>
    </citation>
    <scope>NUCLEOTIDE SEQUENCE</scope>
    <source>
        <strain evidence="2">1A/Uganda/UGR70/2019</strain>
    </source>
</reference>
<sequence length="454" mass="50426">MSKEDDLTKLKELVELRRRGFARGVAAERHRALTDWATRTYWTIAPGPEDGTRMSVACAARSSVYTDIQRRPFMLRAGAYTFTGIYFGRRLLFADGALVDASSGEHFAADENTLRACGAIARATRAEFLRLCAFRERIVLEDVHSAACAPHAALALAAGEGLCVAVHARIAVEHETLLSEEYFYALMRRLRHTDGHLHVTAVCCVRDGTAERRVVDFAQTVYCCVQKLELDCVEENKFLPVVVTFTGERALVADLDHLVRARVRVGAFVAMRKLRTVTVVSPTAVSSSVLETPHDALRRLVRYFSNEYFANGRYLSRLEVVSLAQLSNRMGITVPCATPEELAAMLMRNPSQLERMQRLSPFELTCEYLDYNRADVVSLINSMNFKIERRKIVSFELASAARVAGNSTLEALYSNFYQFVAVFNFLADAWDVCARHAEESGAAAAAGAGGDPRS</sequence>
<dbReference type="EMBL" id="PP711852">
    <property type="protein sequence ID" value="XBH23850.1"/>
    <property type="molecule type" value="Genomic_DNA"/>
</dbReference>
<protein>
    <submittedName>
        <fullName evidence="2">DNA polymerase processivity factor</fullName>
    </submittedName>
</protein>
<proteinExistence type="predicted"/>
<organism evidence="2">
    <name type="scientific">Rousettus bat poxvirus</name>
    <dbReference type="NCBI Taxonomy" id="3141933"/>
    <lineage>
        <taxon>Viruses</taxon>
        <taxon>Varidnaviria</taxon>
        <taxon>Bamfordvirae</taxon>
        <taxon>Nucleocytoviricota</taxon>
        <taxon>Pokkesviricetes</taxon>
        <taxon>Chitovirales</taxon>
        <taxon>Poxviridae</taxon>
    </lineage>
</organism>
<accession>A0AAU7E1N2</accession>
<keyword evidence="1" id="KW-0235">DNA replication</keyword>
<reference evidence="2" key="1">
    <citation type="journal article" date="2024" name="Microbiome">
        <title>Substantial viral diversity in bats and rodents from East Africa: insights into evolution, recombination, and cocirculation.</title>
        <authorList>
            <person name="Wang D."/>
            <person name="Yang X."/>
            <person name="Ren Z."/>
            <person name="Hu B."/>
            <person name="Zhao H."/>
            <person name="Yang K."/>
            <person name="Shi P."/>
            <person name="Zhang Z."/>
            <person name="Feng Q."/>
            <person name="Nawenja C.V."/>
            <person name="Obanda V."/>
            <person name="Robert K."/>
            <person name="Nalikka B."/>
            <person name="Waruhiu C.N."/>
            <person name="Ochola G.O."/>
            <person name="Onyuok S.O."/>
            <person name="Ochieng H."/>
            <person name="Li B."/>
            <person name="Zhu Y."/>
            <person name="Si H."/>
            <person name="Yin J."/>
            <person name="Kristiansen K."/>
            <person name="Jin X."/>
            <person name="Xu X."/>
            <person name="Xiao M."/>
            <person name="Agwanda B."/>
            <person name="Ommeh S."/>
            <person name="Li J."/>
            <person name="Shi Z.L."/>
        </authorList>
    </citation>
    <scope>NUCLEOTIDE SEQUENCE</scope>
    <source>
        <strain evidence="2">1A/Uganda/UGR70/2019</strain>
    </source>
</reference>
<name>A0AAU7E1N2_9POXV</name>
<evidence type="ECO:0000256" key="1">
    <source>
        <dbReference type="ARBA" id="ARBA00022705"/>
    </source>
</evidence>
<dbReference type="InterPro" id="IPR010267">
    <property type="entry name" value="Chordopox_A20R"/>
</dbReference>
<dbReference type="GO" id="GO:0006260">
    <property type="term" value="P:DNA replication"/>
    <property type="evidence" value="ECO:0007669"/>
    <property type="project" value="UniProtKB-KW"/>
</dbReference>
<evidence type="ECO:0000313" key="2">
    <source>
        <dbReference type="EMBL" id="XBH23850.1"/>
    </source>
</evidence>